<name>A0A0W8FWZ2_9ZZZZ</name>
<dbReference type="AlphaFoldDB" id="A0A0W8FWZ2"/>
<evidence type="ECO:0000259" key="3">
    <source>
        <dbReference type="Pfam" id="PF24850"/>
    </source>
</evidence>
<comment type="caution">
    <text evidence="4">The sequence shown here is derived from an EMBL/GenBank/DDBJ whole genome shotgun (WGS) entry which is preliminary data.</text>
</comment>
<accession>A0A0W8FWZ2</accession>
<dbReference type="InterPro" id="IPR055398">
    <property type="entry name" value="Rossmann-like_BshC"/>
</dbReference>
<dbReference type="NCBIfam" id="TIGR03998">
    <property type="entry name" value="thiol_BshC"/>
    <property type="match status" value="1"/>
</dbReference>
<evidence type="ECO:0000256" key="1">
    <source>
        <dbReference type="ARBA" id="ARBA00022598"/>
    </source>
</evidence>
<keyword evidence="1" id="KW-0436">Ligase</keyword>
<dbReference type="GO" id="GO:0016874">
    <property type="term" value="F:ligase activity"/>
    <property type="evidence" value="ECO:0007669"/>
    <property type="project" value="UniProtKB-KW"/>
</dbReference>
<dbReference type="Pfam" id="PF10079">
    <property type="entry name" value="Rossmann-like_BshC"/>
    <property type="match status" value="1"/>
</dbReference>
<sequence>MFEFFDDAGLIIFNPSDPKVKKLLKPIFKKEIEDFREHSEDVVKTSAELEEYYHAQVKIKPINIFLQEDESRYLIEPVDEEFRLKGKRKKFSKDELLRILKEEPERFSPNVILRPICQDFLFPTGLYVAGPGEISYFAQVIPMYKEFNLQHPIVYPRSSVTILEAQHKNIIEKNNIQLPDFFTEEDSLNEKIINMLSDINVEPIFDKSKKDINDIFEQLKKEIEEVDPTLIDTVEKTRERSIANLDNLLTKAKSARERQHETALRQIEKVRTVIYPNNNLQERELHFIYFANKYGIDILKWIFDQILINKFEHQIIEL</sequence>
<proteinExistence type="predicted"/>
<evidence type="ECO:0000259" key="2">
    <source>
        <dbReference type="Pfam" id="PF10079"/>
    </source>
</evidence>
<organism evidence="4">
    <name type="scientific">hydrocarbon metagenome</name>
    <dbReference type="NCBI Taxonomy" id="938273"/>
    <lineage>
        <taxon>unclassified sequences</taxon>
        <taxon>metagenomes</taxon>
        <taxon>ecological metagenomes</taxon>
    </lineage>
</organism>
<gene>
    <name evidence="4" type="ORF">ASZ90_004792</name>
</gene>
<dbReference type="InterPro" id="IPR011199">
    <property type="entry name" value="Bacillithiol_biosynth_BshC"/>
</dbReference>
<evidence type="ECO:0000313" key="4">
    <source>
        <dbReference type="EMBL" id="KUG25382.1"/>
    </source>
</evidence>
<dbReference type="Pfam" id="PF24850">
    <property type="entry name" value="CC_BshC"/>
    <property type="match status" value="1"/>
</dbReference>
<dbReference type="InterPro" id="IPR055399">
    <property type="entry name" value="CC_BshC"/>
</dbReference>
<evidence type="ECO:0008006" key="5">
    <source>
        <dbReference type="Google" id="ProtNLM"/>
    </source>
</evidence>
<feature type="domain" description="Bacillithiol biosynthesis BshC N-terminal Rossmann-like" evidence="2">
    <location>
        <begin position="1"/>
        <end position="157"/>
    </location>
</feature>
<feature type="domain" description="Bacillithiol biosynthesis BshC C-terminal coiled-coil" evidence="3">
    <location>
        <begin position="160"/>
        <end position="318"/>
    </location>
</feature>
<dbReference type="EMBL" id="LNQE01000699">
    <property type="protein sequence ID" value="KUG25382.1"/>
    <property type="molecule type" value="Genomic_DNA"/>
</dbReference>
<protein>
    <recommendedName>
        <fullName evidence="5">Bacillithiol biosynthesis cysteine-adding enzyme BshC</fullName>
    </recommendedName>
</protein>
<reference evidence="4" key="1">
    <citation type="journal article" date="2015" name="Proc. Natl. Acad. Sci. U.S.A.">
        <title>Networks of energetic and metabolic interactions define dynamics in microbial communities.</title>
        <authorList>
            <person name="Embree M."/>
            <person name="Liu J.K."/>
            <person name="Al-Bassam M.M."/>
            <person name="Zengler K."/>
        </authorList>
    </citation>
    <scope>NUCLEOTIDE SEQUENCE</scope>
</reference>